<keyword evidence="3" id="KW-1185">Reference proteome</keyword>
<name>A0A7K0DKE0_9NOCA</name>
<dbReference type="InterPro" id="IPR011051">
    <property type="entry name" value="RmlC_Cupin_sf"/>
</dbReference>
<proteinExistence type="predicted"/>
<evidence type="ECO:0000313" key="3">
    <source>
        <dbReference type="Proteomes" id="UP000431401"/>
    </source>
</evidence>
<protein>
    <recommendedName>
        <fullName evidence="1">Cupin type-2 domain-containing protein</fullName>
    </recommendedName>
</protein>
<dbReference type="InterPro" id="IPR013096">
    <property type="entry name" value="Cupin_2"/>
</dbReference>
<accession>A0A7K0DKE0</accession>
<comment type="caution">
    <text evidence="2">The sequence shown here is derived from an EMBL/GenBank/DDBJ whole genome shotgun (WGS) entry which is preliminary data.</text>
</comment>
<organism evidence="2 3">
    <name type="scientific">Nocardia aurantia</name>
    <dbReference type="NCBI Taxonomy" id="2585199"/>
    <lineage>
        <taxon>Bacteria</taxon>
        <taxon>Bacillati</taxon>
        <taxon>Actinomycetota</taxon>
        <taxon>Actinomycetes</taxon>
        <taxon>Mycobacteriales</taxon>
        <taxon>Nocardiaceae</taxon>
        <taxon>Nocardia</taxon>
    </lineage>
</organism>
<dbReference type="InterPro" id="IPR014710">
    <property type="entry name" value="RmlC-like_jellyroll"/>
</dbReference>
<dbReference type="PANTHER" id="PTHR36156">
    <property type="entry name" value="SLR2101 PROTEIN"/>
    <property type="match status" value="1"/>
</dbReference>
<dbReference type="RefSeq" id="WP_153339975.1">
    <property type="nucleotide sequence ID" value="NZ_WEGI01000003.1"/>
</dbReference>
<dbReference type="SUPFAM" id="SSF51182">
    <property type="entry name" value="RmlC-like cupins"/>
    <property type="match status" value="1"/>
</dbReference>
<dbReference type="InterPro" id="IPR047142">
    <property type="entry name" value="OryJ/VirC-like"/>
</dbReference>
<dbReference type="Pfam" id="PF07883">
    <property type="entry name" value="Cupin_2"/>
    <property type="match status" value="1"/>
</dbReference>
<dbReference type="Gene3D" id="2.60.120.10">
    <property type="entry name" value="Jelly Rolls"/>
    <property type="match status" value="1"/>
</dbReference>
<evidence type="ECO:0000259" key="1">
    <source>
        <dbReference type="Pfam" id="PF07883"/>
    </source>
</evidence>
<evidence type="ECO:0000313" key="2">
    <source>
        <dbReference type="EMBL" id="MQY26081.1"/>
    </source>
</evidence>
<gene>
    <name evidence="2" type="ORF">NRB56_16410</name>
</gene>
<dbReference type="Proteomes" id="UP000431401">
    <property type="component" value="Unassembled WGS sequence"/>
</dbReference>
<dbReference type="EMBL" id="WEGI01000003">
    <property type="protein sequence ID" value="MQY26081.1"/>
    <property type="molecule type" value="Genomic_DNA"/>
</dbReference>
<dbReference type="AlphaFoldDB" id="A0A7K0DKE0"/>
<reference evidence="2 3" key="1">
    <citation type="submission" date="2019-10" db="EMBL/GenBank/DDBJ databases">
        <title>Nocardia macrotermitis sp. nov. and Nocardia aurantia sp. nov., isolated from the gut of fungus growing-termite Macrotermes natalensis.</title>
        <authorList>
            <person name="Benndorf R."/>
            <person name="Schwitalla J."/>
            <person name="Martin K."/>
            <person name="De Beer W."/>
            <person name="Kaster A.-K."/>
            <person name="Vollmers J."/>
            <person name="Poulsen M."/>
            <person name="Beemelmanns C."/>
        </authorList>
    </citation>
    <scope>NUCLEOTIDE SEQUENCE [LARGE SCALE GENOMIC DNA]</scope>
    <source>
        <strain evidence="2 3">RB56</strain>
    </source>
</reference>
<dbReference type="PANTHER" id="PTHR36156:SF2">
    <property type="entry name" value="CUPIN TYPE-2 DOMAIN-CONTAINING PROTEIN"/>
    <property type="match status" value="1"/>
</dbReference>
<feature type="domain" description="Cupin type-2" evidence="1">
    <location>
        <begin position="114"/>
        <end position="169"/>
    </location>
</feature>
<sequence length="182" mass="19300">MRRIVVGDDGTGQGRILSDETIDPVTLALLPGAELYRAWELDEAPRLPVDRIPDGTGVRYFPGPGGLRFGFISVPPGLSYEPDSAVPEDVMASVLAEAETKLPGLLETFDTEQPGMHRTATVDFVVVLSGEGRMRLDGGVDVPLRAGDCVIQNGALHGWFNDGEAPFVFCYSLCGVAAPAGA</sequence>
<dbReference type="OrthoDB" id="713485at2"/>